<dbReference type="AlphaFoldDB" id="A0A6F8YH58"/>
<reference evidence="2 3" key="1">
    <citation type="submission" date="2020-03" db="EMBL/GenBank/DDBJ databases">
        <title>Whole genome shotgun sequence of Phytohabitans suffuscus NBRC 105367.</title>
        <authorList>
            <person name="Komaki H."/>
            <person name="Tamura T."/>
        </authorList>
    </citation>
    <scope>NUCLEOTIDE SEQUENCE [LARGE SCALE GENOMIC DNA]</scope>
    <source>
        <strain evidence="2 3">NBRC 105367</strain>
    </source>
</reference>
<proteinExistence type="predicted"/>
<dbReference type="Proteomes" id="UP000503011">
    <property type="component" value="Chromosome"/>
</dbReference>
<name>A0A6F8YH58_9ACTN</name>
<evidence type="ECO:0000313" key="3">
    <source>
        <dbReference type="Proteomes" id="UP000503011"/>
    </source>
</evidence>
<organism evidence="2 3">
    <name type="scientific">Phytohabitans suffuscus</name>
    <dbReference type="NCBI Taxonomy" id="624315"/>
    <lineage>
        <taxon>Bacteria</taxon>
        <taxon>Bacillati</taxon>
        <taxon>Actinomycetota</taxon>
        <taxon>Actinomycetes</taxon>
        <taxon>Micromonosporales</taxon>
        <taxon>Micromonosporaceae</taxon>
    </lineage>
</organism>
<reference evidence="2 3" key="2">
    <citation type="submission" date="2020-03" db="EMBL/GenBank/DDBJ databases">
        <authorList>
            <person name="Ichikawa N."/>
            <person name="Kimura A."/>
            <person name="Kitahashi Y."/>
            <person name="Uohara A."/>
        </authorList>
    </citation>
    <scope>NUCLEOTIDE SEQUENCE [LARGE SCALE GENOMIC DNA]</scope>
    <source>
        <strain evidence="2 3">NBRC 105367</strain>
    </source>
</reference>
<dbReference type="EMBL" id="AP022871">
    <property type="protein sequence ID" value="BCB85426.1"/>
    <property type="molecule type" value="Genomic_DNA"/>
</dbReference>
<keyword evidence="1" id="KW-1133">Transmembrane helix</keyword>
<sequence length="103" mass="10976">MLSARPDAGVFPDAAVAGEEHSGFMGRFLAWTAVGVVAVVAVGWLAIALLKALLGVAVYLIVGAAVVGGGVYLYQKGKRAISRDQRMRNRIEAATSTYRQRNR</sequence>
<dbReference type="KEGG" id="psuu:Psuf_027390"/>
<keyword evidence="3" id="KW-1185">Reference proteome</keyword>
<keyword evidence="1" id="KW-0472">Membrane</keyword>
<evidence type="ECO:0000256" key="1">
    <source>
        <dbReference type="SAM" id="Phobius"/>
    </source>
</evidence>
<feature type="transmembrane region" description="Helical" evidence="1">
    <location>
        <begin position="56"/>
        <end position="74"/>
    </location>
</feature>
<accession>A0A6F8YH58</accession>
<protein>
    <submittedName>
        <fullName evidence="2">Uncharacterized protein</fullName>
    </submittedName>
</protein>
<gene>
    <name evidence="2" type="ORF">Psuf_027390</name>
</gene>
<feature type="transmembrane region" description="Helical" evidence="1">
    <location>
        <begin position="28"/>
        <end position="50"/>
    </location>
</feature>
<evidence type="ECO:0000313" key="2">
    <source>
        <dbReference type="EMBL" id="BCB85426.1"/>
    </source>
</evidence>
<keyword evidence="1" id="KW-0812">Transmembrane</keyword>